<sequence>MATVQTGFWRYCHVGDDYNCDSKIEKLKNVVDMSEELKGTNIYAPIVPGTDEDKYPTHDSKYGKGGYKEVSTLEERDSLPEERLRVGCKVYVVSEGKEFHYKGDGEWEESKGVAKLGELEDVEFTEDPRNGSVLVKQDDRWIPASEMFIPTGEMTDGTAIKTFDDLVGFIVSMSGGDKVQRNIRVVNNLDSKNLSASKGDPCVLDLTFVSQERYSISDPYENTGERGLLQIAVKNTVNSEYVVVKEMYIPSAVSIKVDIAEYLSSGANNVMVKVTGEVTEESTPAFVYTVQLTSLSISANNFKWWTAYTGDIIMPFNIGGNVSKGLFITISGKDYNEAYELPLGTNVFVETALNYSIPHPEKTGVFRVSAYVANADGSIRTKTISFNIICAVSGTQEKLIAINNMADKATNWSENTLFEYTMYDGDNVSTNAIFQITKDSEEVFNSVEDNISTSTRYSFSLPLEIDTIDNQDFFIIAAIRSGDILLTAPLTFQVNNSLGYSAIAGAVVYINPKTRTNRQGNREYMINEIDGSLIEAEWSGVNWGNDGWVDDSFGYKTLRMLAGSSVNINYSPFSKECARTGKTFEIDYQISNVTDFSKPIITISTPINDSFIGLNIYPDDVVMYSQSLKDKDVQSLHTFEEKRTRLTLTVMPDAYGNSGFNLCILYINGIKNREFTYENNDYFAHNGIIAIGSESADVDVYGIREYDSALTSQGVQTNLVNWMSTTEEKDKFKLANDILDANGSEIDFNNTVDQYNVIVFDTIIPSMADQTQRVGTLEVYYYDHPEWNVSISNVAAKGQGTSSMKYWIWNTSYKLDKNLSVITHADGSTSKKTWQMVPWIPAGEKFTAKKNFASSMQSHKIGAVNSYTDLYKQVGLRNEAMLTEKYADARVSVYELPFFCFEKSINDEGKTVYTFRGLYTFGPDKGDKNTFGYDTDMFPGLLSIEGSDNSPLLTLFRVPWNPNSGRIVYNADKEAWQYNGANSINFGAGKVENISKWIPTYNHVYQCSPRLLPFEGTPDELNADMSQYRVQPYEFWIAKSGDPNQFDVYYYEASEGKFIPSDIGEGTINLKTQLVDKGYGLSISDLTGKSNNEMNTLFINARIAKFRQEAAQYWDIDDCLYFMNNVEFNAGTDERAKNTYPYCFGTETSRWRWRVDDADTRFDTTNRGLPDKEYSVETHDLDETGAAIWNGETNNFFNLMELAFPEEKITSMRKSMSAMQELGGLKSGNDLEKIYAFYKKYYFDQAQEYFPANGYNADAKYCYENGKLAYNRGIYSNDTDPITQSLGDHYLAEQRWITKRILYMMSKYSFGLFSAAGTDTITVRAAGNTIKYALTPAMDMYPAISNGTSIIKGKRTKAGEVCEMEIELSGSGDQQNAIEGTSYLQDIGDWHDKNVQGSMVIQGKMLREIRLGHKTEPITISISSLTISNCVSLQKLILSNIRQLSGALNLTACTHLKEVYADGTSLSQIKLPFGGGLELVEFSSLNQYISLSNYPLLTNEDVKIDLCKKIISDFFIVDCVKMQPIRLLVDIMNSQTDQETTHSLKRIRVVGFNETYNTSDMLDKLAILADGTYQGLSSEGLAGEDELPVLDGTLNVYANAYEDSVESLRGAFKKLMLNVFGEFYLRFKDKEVGEYMISTLGDGIGITKNRLSQITASQFGKPFRNNTEISNFDEFQYMTSVGMVDTELFLGCTSLSSIILPNNITGIYNSSFYSNINLKSIIIPKTVKEMSQAVFEKCSNLESCVFEEGRTETLKYRWSLFMQCTSLKELIFPDDCIIDGNNNNMFDGCTSLKRVILPKNTTVLGSNFFRNCTSLEEVNLPATITSIGRSAFQGCAIKSIILPNIQNVILDGNVFYECKNLESITIPGGYDIGTLASSLFGYCEALVDATLEEGITVIAPNLFNRCIALKKVMLPSTVTTIGTSIFFNDYSMEILIVKSVTPPTVDGNDLGYNFSKQCKIYVPDLSVDIYKQDRWWSQYSSRIYPLSSYNE</sequence>
<dbReference type="InterPro" id="IPR032675">
    <property type="entry name" value="LRR_dom_sf"/>
</dbReference>
<name>A0A1Y4VEQ4_9BACE</name>
<evidence type="ECO:0000313" key="2">
    <source>
        <dbReference type="Proteomes" id="UP000196036"/>
    </source>
</evidence>
<gene>
    <name evidence="1" type="ORF">B5E52_11540</name>
</gene>
<evidence type="ECO:0000313" key="1">
    <source>
        <dbReference type="EMBL" id="OUQ67938.1"/>
    </source>
</evidence>
<organism evidence="1 2">
    <name type="scientific">Bacteroides xylanisolvens</name>
    <dbReference type="NCBI Taxonomy" id="371601"/>
    <lineage>
        <taxon>Bacteria</taxon>
        <taxon>Pseudomonadati</taxon>
        <taxon>Bacteroidota</taxon>
        <taxon>Bacteroidia</taxon>
        <taxon>Bacteroidales</taxon>
        <taxon>Bacteroidaceae</taxon>
        <taxon>Bacteroides</taxon>
    </lineage>
</organism>
<reference evidence="2" key="1">
    <citation type="submission" date="2017-04" db="EMBL/GenBank/DDBJ databases">
        <title>Function of individual gut microbiota members based on whole genome sequencing of pure cultures obtained from chicken caecum.</title>
        <authorList>
            <person name="Medvecky M."/>
            <person name="Cejkova D."/>
            <person name="Polansky O."/>
            <person name="Karasova D."/>
            <person name="Kubasova T."/>
            <person name="Cizek A."/>
            <person name="Rychlik I."/>
        </authorList>
    </citation>
    <scope>NUCLEOTIDE SEQUENCE [LARGE SCALE GENOMIC DNA]</scope>
    <source>
        <strain evidence="2">An109</strain>
    </source>
</reference>
<dbReference type="InterPro" id="IPR026906">
    <property type="entry name" value="LRR_5"/>
</dbReference>
<dbReference type="InterPro" id="IPR053139">
    <property type="entry name" value="Surface_bspA-like"/>
</dbReference>
<dbReference type="Pfam" id="PF13306">
    <property type="entry name" value="LRR_5"/>
    <property type="match status" value="2"/>
</dbReference>
<dbReference type="PANTHER" id="PTHR45661">
    <property type="entry name" value="SURFACE ANTIGEN"/>
    <property type="match status" value="1"/>
</dbReference>
<dbReference type="PANTHER" id="PTHR45661:SF3">
    <property type="entry name" value="IG-LIKE DOMAIN-CONTAINING PROTEIN"/>
    <property type="match status" value="1"/>
</dbReference>
<proteinExistence type="predicted"/>
<accession>A0A1Y4VEQ4</accession>
<protein>
    <submittedName>
        <fullName evidence="1">Cell surface protein</fullName>
    </submittedName>
</protein>
<dbReference type="Proteomes" id="UP000196036">
    <property type="component" value="Unassembled WGS sequence"/>
</dbReference>
<dbReference type="Gene3D" id="3.80.10.10">
    <property type="entry name" value="Ribonuclease Inhibitor"/>
    <property type="match status" value="2"/>
</dbReference>
<comment type="caution">
    <text evidence="1">The sequence shown here is derived from an EMBL/GenBank/DDBJ whole genome shotgun (WGS) entry which is preliminary data.</text>
</comment>
<dbReference type="SUPFAM" id="SSF52058">
    <property type="entry name" value="L domain-like"/>
    <property type="match status" value="2"/>
</dbReference>
<dbReference type="EMBL" id="NFLW01000021">
    <property type="protein sequence ID" value="OUQ67938.1"/>
    <property type="molecule type" value="Genomic_DNA"/>
</dbReference>